<comment type="caution">
    <text evidence="15">The sequence shown here is derived from an EMBL/GenBank/DDBJ whole genome shotgun (WGS) entry which is preliminary data.</text>
</comment>
<dbReference type="PANTHER" id="PTHR46025:SF3">
    <property type="entry name" value="XYLOSYLTRANSFERASE OXT"/>
    <property type="match status" value="1"/>
</dbReference>
<keyword evidence="5" id="KW-0812">Transmembrane</keyword>
<dbReference type="RefSeq" id="WP_129206543.1">
    <property type="nucleotide sequence ID" value="NZ_BMGU01000001.1"/>
</dbReference>
<dbReference type="AlphaFoldDB" id="A0A4Q1SHF9"/>
<evidence type="ECO:0000256" key="14">
    <source>
        <dbReference type="ARBA" id="ARBA00042865"/>
    </source>
</evidence>
<dbReference type="InterPro" id="IPR003406">
    <property type="entry name" value="Glyco_trans_14"/>
</dbReference>
<evidence type="ECO:0000313" key="16">
    <source>
        <dbReference type="Proteomes" id="UP000290253"/>
    </source>
</evidence>
<organism evidence="15 16">
    <name type="scientific">Silvibacterium dinghuense</name>
    <dbReference type="NCBI Taxonomy" id="1560006"/>
    <lineage>
        <taxon>Bacteria</taxon>
        <taxon>Pseudomonadati</taxon>
        <taxon>Acidobacteriota</taxon>
        <taxon>Terriglobia</taxon>
        <taxon>Terriglobales</taxon>
        <taxon>Acidobacteriaceae</taxon>
        <taxon>Silvibacterium</taxon>
    </lineage>
</organism>
<keyword evidence="10" id="KW-0333">Golgi apparatus</keyword>
<dbReference type="Pfam" id="PF02485">
    <property type="entry name" value="Branch"/>
    <property type="match status" value="1"/>
</dbReference>
<dbReference type="OrthoDB" id="7943907at2"/>
<evidence type="ECO:0000256" key="9">
    <source>
        <dbReference type="ARBA" id="ARBA00022989"/>
    </source>
</evidence>
<evidence type="ECO:0000256" key="1">
    <source>
        <dbReference type="ARBA" id="ARBA00004323"/>
    </source>
</evidence>
<keyword evidence="4" id="KW-0808">Transferase</keyword>
<keyword evidence="6" id="KW-0479">Metal-binding</keyword>
<evidence type="ECO:0000313" key="15">
    <source>
        <dbReference type="EMBL" id="RXS96763.1"/>
    </source>
</evidence>
<name>A0A4Q1SHF9_9BACT</name>
<evidence type="ECO:0000256" key="11">
    <source>
        <dbReference type="ARBA" id="ARBA00023136"/>
    </source>
</evidence>
<sequence length="289" mass="33835">MAIAYLIVAHKSPDQILRLIRALHEPDAFFIIHIDKRAAEEVYAPLREYAASHPEVLLTPRYRCYWGGFGIARAMIACVNAAVRAQRPFDYAFLLSGQDYPIKNTQQIASFLAQNKGKEFMESFSLAKPNRWTDHGGYFQAMARVSYWTFFLRSRVFHLRVARKFPFGWEPFGGSQWWCLSREALSHIESFLRENPSYLRYFQHVFIPDESIFQSILSNSEFRGRIVNDDLRYIDWENPNPLYPRTMESDDFEKLEASPKLFARKFLPDRSKECLDRIDAQLLGIGRQI</sequence>
<keyword evidence="12" id="KW-1015">Disulfide bond</keyword>
<evidence type="ECO:0000256" key="12">
    <source>
        <dbReference type="ARBA" id="ARBA00023157"/>
    </source>
</evidence>
<evidence type="ECO:0000256" key="5">
    <source>
        <dbReference type="ARBA" id="ARBA00022692"/>
    </source>
</evidence>
<keyword evidence="9" id="KW-1133">Transmembrane helix</keyword>
<protein>
    <recommendedName>
        <fullName evidence="14">Peptide O-xylosyltransferase</fullName>
    </recommendedName>
</protein>
<keyword evidence="7" id="KW-0256">Endoplasmic reticulum</keyword>
<dbReference type="GO" id="GO:0046872">
    <property type="term" value="F:metal ion binding"/>
    <property type="evidence" value="ECO:0007669"/>
    <property type="project" value="UniProtKB-KW"/>
</dbReference>
<dbReference type="Proteomes" id="UP000290253">
    <property type="component" value="Unassembled WGS sequence"/>
</dbReference>
<keyword evidence="13" id="KW-0325">Glycoprotein</keyword>
<keyword evidence="16" id="KW-1185">Reference proteome</keyword>
<proteinExistence type="predicted"/>
<evidence type="ECO:0000256" key="2">
    <source>
        <dbReference type="ARBA" id="ARBA00004648"/>
    </source>
</evidence>
<dbReference type="InterPro" id="IPR043538">
    <property type="entry name" value="XYLT"/>
</dbReference>
<keyword evidence="8" id="KW-0735">Signal-anchor</keyword>
<accession>A0A4Q1SHF9</accession>
<evidence type="ECO:0000256" key="6">
    <source>
        <dbReference type="ARBA" id="ARBA00022723"/>
    </source>
</evidence>
<comment type="subcellular location">
    <subcellularLocation>
        <location evidence="2">Endoplasmic reticulum membrane</location>
        <topology evidence="2">Single-pass type II membrane protein</topology>
    </subcellularLocation>
    <subcellularLocation>
        <location evidence="1">Golgi apparatus membrane</location>
        <topology evidence="1">Single-pass type II membrane protein</topology>
    </subcellularLocation>
</comment>
<evidence type="ECO:0000256" key="3">
    <source>
        <dbReference type="ARBA" id="ARBA00022676"/>
    </source>
</evidence>
<dbReference type="PANTHER" id="PTHR46025">
    <property type="entry name" value="XYLOSYLTRANSFERASE OXT"/>
    <property type="match status" value="1"/>
</dbReference>
<evidence type="ECO:0000256" key="4">
    <source>
        <dbReference type="ARBA" id="ARBA00022679"/>
    </source>
</evidence>
<dbReference type="GO" id="GO:0016020">
    <property type="term" value="C:membrane"/>
    <property type="evidence" value="ECO:0007669"/>
    <property type="project" value="InterPro"/>
</dbReference>
<keyword evidence="11" id="KW-0472">Membrane</keyword>
<dbReference type="GO" id="GO:0030158">
    <property type="term" value="F:protein xylosyltransferase activity"/>
    <property type="evidence" value="ECO:0007669"/>
    <property type="project" value="InterPro"/>
</dbReference>
<evidence type="ECO:0000256" key="10">
    <source>
        <dbReference type="ARBA" id="ARBA00023034"/>
    </source>
</evidence>
<gene>
    <name evidence="15" type="ORF">ESZ00_02090</name>
</gene>
<keyword evidence="3" id="KW-0328">Glycosyltransferase</keyword>
<dbReference type="GO" id="GO:0050650">
    <property type="term" value="P:chondroitin sulfate proteoglycan biosynthetic process"/>
    <property type="evidence" value="ECO:0007669"/>
    <property type="project" value="TreeGrafter"/>
</dbReference>
<evidence type="ECO:0000256" key="13">
    <source>
        <dbReference type="ARBA" id="ARBA00023180"/>
    </source>
</evidence>
<evidence type="ECO:0000256" key="7">
    <source>
        <dbReference type="ARBA" id="ARBA00022824"/>
    </source>
</evidence>
<evidence type="ECO:0000256" key="8">
    <source>
        <dbReference type="ARBA" id="ARBA00022968"/>
    </source>
</evidence>
<dbReference type="EMBL" id="SDMK01000001">
    <property type="protein sequence ID" value="RXS96763.1"/>
    <property type="molecule type" value="Genomic_DNA"/>
</dbReference>
<reference evidence="15 16" key="1">
    <citation type="journal article" date="2016" name="Int. J. Syst. Evol. Microbiol.">
        <title>Acidipila dinghuensis sp. nov., an acidobacterium isolated from forest soil.</title>
        <authorList>
            <person name="Jiang Y.W."/>
            <person name="Wang J."/>
            <person name="Chen M.H."/>
            <person name="Lv Y.Y."/>
            <person name="Qiu L.H."/>
        </authorList>
    </citation>
    <scope>NUCLEOTIDE SEQUENCE [LARGE SCALE GENOMIC DNA]</scope>
    <source>
        <strain evidence="15 16">DHOF10</strain>
    </source>
</reference>
<dbReference type="GO" id="GO:0015012">
    <property type="term" value="P:heparan sulfate proteoglycan biosynthetic process"/>
    <property type="evidence" value="ECO:0007669"/>
    <property type="project" value="TreeGrafter"/>
</dbReference>